<gene>
    <name evidence="2" type="ORF">CFIMG_005899RA</name>
</gene>
<name>A0A2C5WWE6_9PEZI</name>
<dbReference type="Proteomes" id="UP000222788">
    <property type="component" value="Unassembled WGS sequence"/>
</dbReference>
<organism evidence="2 3">
    <name type="scientific">Ceratocystis fimbriata CBS 114723</name>
    <dbReference type="NCBI Taxonomy" id="1035309"/>
    <lineage>
        <taxon>Eukaryota</taxon>
        <taxon>Fungi</taxon>
        <taxon>Dikarya</taxon>
        <taxon>Ascomycota</taxon>
        <taxon>Pezizomycotina</taxon>
        <taxon>Sordariomycetes</taxon>
        <taxon>Hypocreomycetidae</taxon>
        <taxon>Microascales</taxon>
        <taxon>Ceratocystidaceae</taxon>
        <taxon>Ceratocystis</taxon>
    </lineage>
</organism>
<dbReference type="EMBL" id="APWK03000151">
    <property type="protein sequence ID" value="PHH50062.1"/>
    <property type="molecule type" value="Genomic_DNA"/>
</dbReference>
<evidence type="ECO:0000256" key="1">
    <source>
        <dbReference type="SAM" id="Phobius"/>
    </source>
</evidence>
<reference evidence="2 3" key="1">
    <citation type="journal article" date="2013" name="Fungal Biol.">
        <title>Analysis of microsatellite markers in the genome of the plant pathogen Ceratocystis fimbriata.</title>
        <authorList>
            <person name="Simpson M.C."/>
            <person name="Wilken P.M."/>
            <person name="Coetzee M.P."/>
            <person name="Wingfield M.J."/>
            <person name="Wingfield B.D."/>
        </authorList>
    </citation>
    <scope>NUCLEOTIDE SEQUENCE [LARGE SCALE GENOMIC DNA]</scope>
    <source>
        <strain evidence="2 3">CBS 114723</strain>
    </source>
</reference>
<protein>
    <submittedName>
        <fullName evidence="2">Uncharacterized protein</fullName>
    </submittedName>
</protein>
<sequence length="60" mass="6881">MVATTRQDYIFISPRMLTLIPGLMVSVSAMFLSLGDSRDGLWVTMEMDEKDNEGFMLYKK</sequence>
<keyword evidence="1" id="KW-0472">Membrane</keyword>
<evidence type="ECO:0000313" key="3">
    <source>
        <dbReference type="Proteomes" id="UP000222788"/>
    </source>
</evidence>
<keyword evidence="3" id="KW-1185">Reference proteome</keyword>
<proteinExistence type="predicted"/>
<keyword evidence="1" id="KW-0812">Transmembrane</keyword>
<dbReference type="AlphaFoldDB" id="A0A2C5WWE6"/>
<comment type="caution">
    <text evidence="2">The sequence shown here is derived from an EMBL/GenBank/DDBJ whole genome shotgun (WGS) entry which is preliminary data.</text>
</comment>
<feature type="transmembrane region" description="Helical" evidence="1">
    <location>
        <begin position="16"/>
        <end position="35"/>
    </location>
</feature>
<evidence type="ECO:0000313" key="2">
    <source>
        <dbReference type="EMBL" id="PHH50062.1"/>
    </source>
</evidence>
<reference evidence="2 3" key="2">
    <citation type="journal article" date="2013" name="IMA Fungus">
        <title>IMA Genome-F 1: Ceratocystis fimbriata: Draft nuclear genome sequence for the plant pathogen, Ceratocystis fimbriata.</title>
        <authorList>
            <person name="Wilken P.M."/>
            <person name="Steenkamp E.T."/>
            <person name="Wingfield M.J."/>
            <person name="de Beer Z.W."/>
            <person name="Wingfield B.D."/>
        </authorList>
    </citation>
    <scope>NUCLEOTIDE SEQUENCE [LARGE SCALE GENOMIC DNA]</scope>
    <source>
        <strain evidence="2 3">CBS 114723</strain>
    </source>
</reference>
<keyword evidence="1" id="KW-1133">Transmembrane helix</keyword>
<accession>A0A2C5WWE6</accession>